<feature type="region of interest" description="Disordered" evidence="1">
    <location>
        <begin position="180"/>
        <end position="204"/>
    </location>
</feature>
<evidence type="ECO:0000313" key="3">
    <source>
        <dbReference type="Proteomes" id="UP000218231"/>
    </source>
</evidence>
<protein>
    <submittedName>
        <fullName evidence="2">Uncharacterized protein</fullName>
    </submittedName>
</protein>
<name>A0A2A2M4C6_9BILA</name>
<dbReference type="AlphaFoldDB" id="A0A2A2M4C6"/>
<feature type="compositionally biased region" description="Basic residues" evidence="1">
    <location>
        <begin position="190"/>
        <end position="204"/>
    </location>
</feature>
<gene>
    <name evidence="2" type="ORF">WR25_21282</name>
</gene>
<comment type="caution">
    <text evidence="2">The sequence shown here is derived from an EMBL/GenBank/DDBJ whole genome shotgun (WGS) entry which is preliminary data.</text>
</comment>
<reference evidence="2 3" key="1">
    <citation type="journal article" date="2017" name="Curr. Biol.">
        <title>Genome architecture and evolution of a unichromosomal asexual nematode.</title>
        <authorList>
            <person name="Fradin H."/>
            <person name="Zegar C."/>
            <person name="Gutwein M."/>
            <person name="Lucas J."/>
            <person name="Kovtun M."/>
            <person name="Corcoran D."/>
            <person name="Baugh L.R."/>
            <person name="Kiontke K."/>
            <person name="Gunsalus K."/>
            <person name="Fitch D.H."/>
            <person name="Piano F."/>
        </authorList>
    </citation>
    <scope>NUCLEOTIDE SEQUENCE [LARGE SCALE GENOMIC DNA]</scope>
    <source>
        <strain evidence="2">PF1309</strain>
    </source>
</reference>
<proteinExistence type="predicted"/>
<keyword evidence="3" id="KW-1185">Reference proteome</keyword>
<sequence length="204" mass="22115">MVAQQHPFGLFDAGCPGDRVVGFAALENHQQALAATGFVLVRLDQDAYPFGMLVEVEGNCARRYRLAAALGLQQGTAQGRTQRREDQVEQVVAELAAGMAQIAPHALAHVQDIALGIDHQARRRAAGEGSVMDFGIGQFAGGACPGRRRSERRLGGLQARRMTHGRHFTGAEDAVALVHGDEQPPGRSAKWNRRRISRCTSRSR</sequence>
<evidence type="ECO:0000313" key="2">
    <source>
        <dbReference type="EMBL" id="PAV93306.1"/>
    </source>
</evidence>
<dbReference type="Proteomes" id="UP000218231">
    <property type="component" value="Unassembled WGS sequence"/>
</dbReference>
<accession>A0A2A2M4C6</accession>
<dbReference type="EMBL" id="LIAE01005489">
    <property type="protein sequence ID" value="PAV93306.1"/>
    <property type="molecule type" value="Genomic_DNA"/>
</dbReference>
<organism evidence="2 3">
    <name type="scientific">Diploscapter pachys</name>
    <dbReference type="NCBI Taxonomy" id="2018661"/>
    <lineage>
        <taxon>Eukaryota</taxon>
        <taxon>Metazoa</taxon>
        <taxon>Ecdysozoa</taxon>
        <taxon>Nematoda</taxon>
        <taxon>Chromadorea</taxon>
        <taxon>Rhabditida</taxon>
        <taxon>Rhabditina</taxon>
        <taxon>Rhabditomorpha</taxon>
        <taxon>Rhabditoidea</taxon>
        <taxon>Rhabditidae</taxon>
        <taxon>Diploscapter</taxon>
    </lineage>
</organism>
<evidence type="ECO:0000256" key="1">
    <source>
        <dbReference type="SAM" id="MobiDB-lite"/>
    </source>
</evidence>